<protein>
    <submittedName>
        <fullName evidence="2">Uncharacterized protein</fullName>
    </submittedName>
</protein>
<dbReference type="OrthoDB" id="10369492at2759"/>
<proteinExistence type="predicted"/>
<name>Q7S2M3_NEUCR</name>
<dbReference type="Proteomes" id="UP000001805">
    <property type="component" value="Chromosome 1, Linkage Group I"/>
</dbReference>
<evidence type="ECO:0000256" key="1">
    <source>
        <dbReference type="SAM" id="MobiDB-lite"/>
    </source>
</evidence>
<dbReference type="HOGENOM" id="CLU_061314_0_0_1"/>
<evidence type="ECO:0000313" key="3">
    <source>
        <dbReference type="Proteomes" id="UP000001805"/>
    </source>
</evidence>
<feature type="region of interest" description="Disordered" evidence="1">
    <location>
        <begin position="1"/>
        <end position="23"/>
    </location>
</feature>
<feature type="region of interest" description="Disordered" evidence="1">
    <location>
        <begin position="76"/>
        <end position="131"/>
    </location>
</feature>
<dbReference type="PaxDb" id="5141-EFNCRP00000006401"/>
<keyword evidence="3" id="KW-1185">Reference proteome</keyword>
<sequence>MRQVRAWMGAPGDARGPGAPQAPVVGTGVLHGTITEPSKIAARKIICEAPQKFAWTPRTPSGAGGHLGDFGDPRISMRDTHLGSPTVEPETPHSIGSGAQDWRFDLEVEAGKHEDGGRRSRSGPRQPGSGTRRKRFVLLCALDPLSATIDAVPWLEYREASSFVRQGQKSKGWMMAESREPELGSRTLRDDLVLSWPDARVLRLTAVSSIGRPSRLHQTFFNSVTSGHASGSRVSVISLMYRHLFSSPDPLQLLFGLVCSPKPPSSAQGIHSPKRVRAKSSIVRAIMDPLCGVLVPLGPHCDSVCTPVGSSLSETPEENPRSHALSASMLPGIIRFGRDWCTEADAMAASSILKGSLYQTRYMNNSQPPTGKCGSQGLQNTNG</sequence>
<accession>Q7S2M3</accession>
<dbReference type="GeneID" id="3875045"/>
<dbReference type="InParanoid" id="Q7S2M3"/>
<dbReference type="KEGG" id="ncr:NCU09125"/>
<gene>
    <name evidence="2" type="ORF">NCU09125</name>
</gene>
<dbReference type="VEuPathDB" id="FungiDB:NCU09125"/>
<feature type="compositionally biased region" description="Low complexity" evidence="1">
    <location>
        <begin position="9"/>
        <end position="23"/>
    </location>
</feature>
<dbReference type="AlphaFoldDB" id="Q7S2M3"/>
<feature type="compositionally biased region" description="Basic and acidic residues" evidence="1">
    <location>
        <begin position="102"/>
        <end position="118"/>
    </location>
</feature>
<organism evidence="2 3">
    <name type="scientific">Neurospora crassa (strain ATCC 24698 / 74-OR23-1A / CBS 708.71 / DSM 1257 / FGSC 987)</name>
    <dbReference type="NCBI Taxonomy" id="367110"/>
    <lineage>
        <taxon>Eukaryota</taxon>
        <taxon>Fungi</taxon>
        <taxon>Dikarya</taxon>
        <taxon>Ascomycota</taxon>
        <taxon>Pezizomycotina</taxon>
        <taxon>Sordariomycetes</taxon>
        <taxon>Sordariomycetidae</taxon>
        <taxon>Sordariales</taxon>
        <taxon>Sordariaceae</taxon>
        <taxon>Neurospora</taxon>
    </lineage>
</organism>
<dbReference type="RefSeq" id="XP_958897.1">
    <property type="nucleotide sequence ID" value="XM_953804.1"/>
</dbReference>
<evidence type="ECO:0000313" key="2">
    <source>
        <dbReference type="EMBL" id="EAA29661.1"/>
    </source>
</evidence>
<dbReference type="OMA" id="RISMRDT"/>
<reference evidence="2 3" key="1">
    <citation type="journal article" date="2003" name="Nature">
        <title>The genome sequence of the filamentous fungus Neurospora crassa.</title>
        <authorList>
            <person name="Galagan J.E."/>
            <person name="Calvo S.E."/>
            <person name="Borkovich K.A."/>
            <person name="Selker E.U."/>
            <person name="Read N.D."/>
            <person name="Jaffe D."/>
            <person name="FitzHugh W."/>
            <person name="Ma L.J."/>
            <person name="Smirnov S."/>
            <person name="Purcell S."/>
            <person name="Rehman B."/>
            <person name="Elkins T."/>
            <person name="Engels R."/>
            <person name="Wang S."/>
            <person name="Nielsen C.B."/>
            <person name="Butler J."/>
            <person name="Endrizzi M."/>
            <person name="Qui D."/>
            <person name="Ianakiev P."/>
            <person name="Bell-Pedersen D."/>
            <person name="Nelson M.A."/>
            <person name="Werner-Washburne M."/>
            <person name="Selitrennikoff C.P."/>
            <person name="Kinsey J.A."/>
            <person name="Braun E.L."/>
            <person name="Zelter A."/>
            <person name="Schulte U."/>
            <person name="Kothe G.O."/>
            <person name="Jedd G."/>
            <person name="Mewes W."/>
            <person name="Staben C."/>
            <person name="Marcotte E."/>
            <person name="Greenberg D."/>
            <person name="Roy A."/>
            <person name="Foley K."/>
            <person name="Naylor J."/>
            <person name="Stange-Thomann N."/>
            <person name="Barrett R."/>
            <person name="Gnerre S."/>
            <person name="Kamal M."/>
            <person name="Kamvysselis M."/>
            <person name="Mauceli E."/>
            <person name="Bielke C."/>
            <person name="Rudd S."/>
            <person name="Frishman D."/>
            <person name="Krystofova S."/>
            <person name="Rasmussen C."/>
            <person name="Metzenberg R.L."/>
            <person name="Perkins D.D."/>
            <person name="Kroken S."/>
            <person name="Cogoni C."/>
            <person name="Macino G."/>
            <person name="Catcheside D."/>
            <person name="Li W."/>
            <person name="Pratt R.J."/>
            <person name="Osmani S.A."/>
            <person name="DeSouza C.P."/>
            <person name="Glass L."/>
            <person name="Orbach M.J."/>
            <person name="Berglund J.A."/>
            <person name="Voelker R."/>
            <person name="Yarden O."/>
            <person name="Plamann M."/>
            <person name="Seiler S."/>
            <person name="Dunlap J."/>
            <person name="Radford A."/>
            <person name="Aramayo R."/>
            <person name="Natvig D.O."/>
            <person name="Alex L.A."/>
            <person name="Mannhaupt G."/>
            <person name="Ebbole D.J."/>
            <person name="Freitag M."/>
            <person name="Paulsen I."/>
            <person name="Sachs M.S."/>
            <person name="Lander E.S."/>
            <person name="Nusbaum C."/>
            <person name="Birren B."/>
        </authorList>
    </citation>
    <scope>NUCLEOTIDE SEQUENCE [LARGE SCALE GENOMIC DNA]</scope>
    <source>
        <strain evidence="3">ATCC 24698 / 74-OR23-1A / CBS 708.71 / DSM 1257 / FGSC 987</strain>
    </source>
</reference>
<dbReference type="EMBL" id="CM002236">
    <property type="protein sequence ID" value="EAA29661.1"/>
    <property type="molecule type" value="Genomic_DNA"/>
</dbReference>